<organism evidence="2 3">
    <name type="scientific">Tieghemiomyces parasiticus</name>
    <dbReference type="NCBI Taxonomy" id="78921"/>
    <lineage>
        <taxon>Eukaryota</taxon>
        <taxon>Fungi</taxon>
        <taxon>Fungi incertae sedis</taxon>
        <taxon>Zoopagomycota</taxon>
        <taxon>Kickxellomycotina</taxon>
        <taxon>Dimargaritomycetes</taxon>
        <taxon>Dimargaritales</taxon>
        <taxon>Dimargaritaceae</taxon>
        <taxon>Tieghemiomyces</taxon>
    </lineage>
</organism>
<evidence type="ECO:0000259" key="1">
    <source>
        <dbReference type="Pfam" id="PF03795"/>
    </source>
</evidence>
<dbReference type="InterPro" id="IPR011008">
    <property type="entry name" value="Dimeric_a/b-barrel"/>
</dbReference>
<accession>A0A9W8A3U8</accession>
<proteinExistence type="predicted"/>
<keyword evidence="3" id="KW-1185">Reference proteome</keyword>
<dbReference type="PANTHER" id="PTHR33606">
    <property type="entry name" value="PROTEIN YCII"/>
    <property type="match status" value="1"/>
</dbReference>
<dbReference type="Gene3D" id="3.30.70.1060">
    <property type="entry name" value="Dimeric alpha+beta barrel"/>
    <property type="match status" value="1"/>
</dbReference>
<dbReference type="InterPro" id="IPR051807">
    <property type="entry name" value="Sec-metab_biosynth-assoc"/>
</dbReference>
<dbReference type="EMBL" id="JANBPT010000468">
    <property type="protein sequence ID" value="KAJ1919589.1"/>
    <property type="molecule type" value="Genomic_DNA"/>
</dbReference>
<dbReference type="OrthoDB" id="5519740at2759"/>
<gene>
    <name evidence="2" type="ORF">IWQ60_007212</name>
</gene>
<dbReference type="InterPro" id="IPR005545">
    <property type="entry name" value="YCII"/>
</dbReference>
<dbReference type="SUPFAM" id="SSF54909">
    <property type="entry name" value="Dimeric alpha+beta barrel"/>
    <property type="match status" value="1"/>
</dbReference>
<dbReference type="Pfam" id="PF03795">
    <property type="entry name" value="YCII"/>
    <property type="match status" value="1"/>
</dbReference>
<dbReference type="PANTHER" id="PTHR33606:SF3">
    <property type="entry name" value="PROTEIN YCII"/>
    <property type="match status" value="1"/>
</dbReference>
<feature type="domain" description="YCII-related" evidence="1">
    <location>
        <begin position="7"/>
        <end position="100"/>
    </location>
</feature>
<protein>
    <recommendedName>
        <fullName evidence="1">YCII-related domain-containing protein</fullName>
    </recommendedName>
</protein>
<name>A0A9W8A3U8_9FUNG</name>
<comment type="caution">
    <text evidence="2">The sequence shown here is derived from an EMBL/GenBank/DDBJ whole genome shotgun (WGS) entry which is preliminary data.</text>
</comment>
<dbReference type="Proteomes" id="UP001150569">
    <property type="component" value="Unassembled WGS sequence"/>
</dbReference>
<dbReference type="AlphaFoldDB" id="A0A9W8A3U8"/>
<evidence type="ECO:0000313" key="3">
    <source>
        <dbReference type="Proteomes" id="UP001150569"/>
    </source>
</evidence>
<sequence>MANLQHYVVIAKDHTDAEAPQRRQAARANHLANARQLKAAGTVVWAGAMVDSDTDPNATMVGSTLVVRAENEAQVREILAADAYTKSNVWGSFEIYPIKPAALD</sequence>
<evidence type="ECO:0000313" key="2">
    <source>
        <dbReference type="EMBL" id="KAJ1919589.1"/>
    </source>
</evidence>
<reference evidence="2" key="1">
    <citation type="submission" date="2022-07" db="EMBL/GenBank/DDBJ databases">
        <title>Phylogenomic reconstructions and comparative analyses of Kickxellomycotina fungi.</title>
        <authorList>
            <person name="Reynolds N.K."/>
            <person name="Stajich J.E."/>
            <person name="Barry K."/>
            <person name="Grigoriev I.V."/>
            <person name="Crous P."/>
            <person name="Smith M.E."/>
        </authorList>
    </citation>
    <scope>NUCLEOTIDE SEQUENCE</scope>
    <source>
        <strain evidence="2">RSA 861</strain>
    </source>
</reference>